<organism evidence="2 3">
    <name type="scientific">Cohnella pontilimi</name>
    <dbReference type="NCBI Taxonomy" id="2564100"/>
    <lineage>
        <taxon>Bacteria</taxon>
        <taxon>Bacillati</taxon>
        <taxon>Bacillota</taxon>
        <taxon>Bacilli</taxon>
        <taxon>Bacillales</taxon>
        <taxon>Paenibacillaceae</taxon>
        <taxon>Cohnella</taxon>
    </lineage>
</organism>
<evidence type="ECO:0000313" key="3">
    <source>
        <dbReference type="Proteomes" id="UP000309673"/>
    </source>
</evidence>
<dbReference type="EMBL" id="SUPK01000003">
    <property type="protein sequence ID" value="TJY42738.1"/>
    <property type="molecule type" value="Genomic_DNA"/>
</dbReference>
<reference evidence="2 3" key="1">
    <citation type="submission" date="2019-04" db="EMBL/GenBank/DDBJ databases">
        <title>Cohnella sp. nov., isolated from soil.</title>
        <authorList>
            <person name="Kim W."/>
        </authorList>
    </citation>
    <scope>NUCLEOTIDE SEQUENCE [LARGE SCALE GENOMIC DNA]</scope>
    <source>
        <strain evidence="2 3">CAU 1483</strain>
    </source>
</reference>
<dbReference type="Proteomes" id="UP000309673">
    <property type="component" value="Unassembled WGS sequence"/>
</dbReference>
<dbReference type="RefSeq" id="WP_136777157.1">
    <property type="nucleotide sequence ID" value="NZ_SUPK01000003.1"/>
</dbReference>
<name>A0A4U0FDE3_9BACL</name>
<gene>
    <name evidence="2" type="ORF">E5161_07810</name>
</gene>
<dbReference type="OrthoDB" id="2087420at2"/>
<accession>A0A4U0FDE3</accession>
<keyword evidence="1" id="KW-1133">Transmembrane helix</keyword>
<feature type="transmembrane region" description="Helical" evidence="1">
    <location>
        <begin position="12"/>
        <end position="31"/>
    </location>
</feature>
<proteinExistence type="predicted"/>
<keyword evidence="1" id="KW-0472">Membrane</keyword>
<evidence type="ECO:0000256" key="1">
    <source>
        <dbReference type="SAM" id="Phobius"/>
    </source>
</evidence>
<protein>
    <submittedName>
        <fullName evidence="2">Uncharacterized protein</fullName>
    </submittedName>
</protein>
<comment type="caution">
    <text evidence="2">The sequence shown here is derived from an EMBL/GenBank/DDBJ whole genome shotgun (WGS) entry which is preliminary data.</text>
</comment>
<dbReference type="AlphaFoldDB" id="A0A4U0FDE3"/>
<sequence length="228" mass="25616">MRNHRKMKKIAIGVGVCVALFSLGIIGYFLYGPSKPPLPNHSTNIKPVDITSTPSTYALTNEKTPVDVEVEMSREYAAAITTEDQFTALLNAIDTQQKARYIVKKIHQSLNERTGFGHYRALLKKSSSGWDSLQTASFMDDRLYAKLAEIIPEDKFVQDMNHAAALSNIAKKKHSVAALLYLHRIFHDLDYWAFRDGSKGGDFWGVTETVKSDKADHVDEVTKFIAKH</sequence>
<evidence type="ECO:0000313" key="2">
    <source>
        <dbReference type="EMBL" id="TJY42738.1"/>
    </source>
</evidence>
<keyword evidence="1" id="KW-0812">Transmembrane</keyword>
<keyword evidence="3" id="KW-1185">Reference proteome</keyword>